<evidence type="ECO:0000256" key="4">
    <source>
        <dbReference type="ARBA" id="ARBA00022801"/>
    </source>
</evidence>
<dbReference type="GO" id="GO:0051603">
    <property type="term" value="P:proteolysis involved in protein catabolic process"/>
    <property type="evidence" value="ECO:0007669"/>
    <property type="project" value="TreeGrafter"/>
</dbReference>
<evidence type="ECO:0000256" key="3">
    <source>
        <dbReference type="ARBA" id="ARBA00022723"/>
    </source>
</evidence>
<organism evidence="6 7">
    <name type="scientific">Mycena pura</name>
    <dbReference type="NCBI Taxonomy" id="153505"/>
    <lineage>
        <taxon>Eukaryota</taxon>
        <taxon>Fungi</taxon>
        <taxon>Dikarya</taxon>
        <taxon>Basidiomycota</taxon>
        <taxon>Agaricomycotina</taxon>
        <taxon>Agaricomycetes</taxon>
        <taxon>Agaricomycetidae</taxon>
        <taxon>Agaricales</taxon>
        <taxon>Marasmiineae</taxon>
        <taxon>Mycenaceae</taxon>
        <taxon>Mycena</taxon>
    </lineage>
</organism>
<sequence>MRTRLSCSVRCQRELPCKYASCCGWKVSFDSMAVMEVVATLTGLSYCPMETAISDGWVLVLVSHHVVVVPKPAPLAMRGNRVSLPFLPPELWIYIHRLAIEDVSPLRKAYREIHDPVNIAPDALDVLRFLKAARSLMSVCKLWNVLAQELLYENVWLTDARRWASLSAALQRPDVARHVRSLRLSTARYDHNVEALCYCPQVEMLYQPDYPRPEYLDTAPDVPLPRLQSLKYLYWAESEWSSALLENVLSAAPNLEHIFLFSSGSIPSAATPIELPNLPHLKSLGLTWLNSEHVFAILRTDLQHLTHLTIDPVYLEWDAVPALPALTSLALNGYPEEALVSYSTICARCPALRELRYDADFTPEPPAVGQTAPALTYIQLHLWVPRSHSAYSHFLRFFEAPAFAALERVVLEGPGWVNLAQAHVKLETEPLRAPFAALLHFTSRSHCSGMLKPAPPSPVCVQERPLVPEKNGALWSELTALHATDTFLMRAAAQLSAAIQISTETFDEMGPGPDMPRKLKKAILRADRNEKALKERRCYSRTACGRHIISGGVKSNALPEQALVVVNHRIATTSSINAITTRDAELTKELAARFNLSVTAYGELLTPADAPAYGALSLSALRALEPAPVTPSVAPLFRLLAGSIRATFAAAGAGKDTEHKEVFVSPGMMTRNTDTRFNWKLSKHIFRYGHSMIDVSDLNGLHSIRADAFVEMIMFFTTLILNADEAEL</sequence>
<name>A0AAD6UY70_9AGAR</name>
<keyword evidence="4" id="KW-0378">Hydrolase</keyword>
<dbReference type="InterPro" id="IPR032675">
    <property type="entry name" value="LRR_dom_sf"/>
</dbReference>
<dbReference type="Proteomes" id="UP001219525">
    <property type="component" value="Unassembled WGS sequence"/>
</dbReference>
<dbReference type="EMBL" id="JARJCW010000078">
    <property type="protein sequence ID" value="KAJ7197354.1"/>
    <property type="molecule type" value="Genomic_DNA"/>
</dbReference>
<keyword evidence="2" id="KW-0645">Protease</keyword>
<keyword evidence="7" id="KW-1185">Reference proteome</keyword>
<evidence type="ECO:0000256" key="5">
    <source>
        <dbReference type="ARBA" id="ARBA00022833"/>
    </source>
</evidence>
<accession>A0AAD6UY70</accession>
<evidence type="ECO:0000313" key="6">
    <source>
        <dbReference type="EMBL" id="KAJ7197354.1"/>
    </source>
</evidence>
<dbReference type="InterPro" id="IPR047177">
    <property type="entry name" value="Pept_M20A"/>
</dbReference>
<protein>
    <submittedName>
        <fullName evidence="6">Uncharacterized protein</fullName>
    </submittedName>
</protein>
<dbReference type="GO" id="GO:0046872">
    <property type="term" value="F:metal ion binding"/>
    <property type="evidence" value="ECO:0007669"/>
    <property type="project" value="UniProtKB-KW"/>
</dbReference>
<evidence type="ECO:0000313" key="7">
    <source>
        <dbReference type="Proteomes" id="UP001219525"/>
    </source>
</evidence>
<dbReference type="SUPFAM" id="SSF52047">
    <property type="entry name" value="RNI-like"/>
    <property type="match status" value="1"/>
</dbReference>
<dbReference type="GO" id="GO:0004180">
    <property type="term" value="F:carboxypeptidase activity"/>
    <property type="evidence" value="ECO:0007669"/>
    <property type="project" value="TreeGrafter"/>
</dbReference>
<evidence type="ECO:0000256" key="2">
    <source>
        <dbReference type="ARBA" id="ARBA00022670"/>
    </source>
</evidence>
<proteinExistence type="inferred from homology"/>
<dbReference type="GO" id="GO:0000328">
    <property type="term" value="C:fungal-type vacuole lumen"/>
    <property type="evidence" value="ECO:0007669"/>
    <property type="project" value="TreeGrafter"/>
</dbReference>
<dbReference type="Gene3D" id="3.80.10.10">
    <property type="entry name" value="Ribonuclease Inhibitor"/>
    <property type="match status" value="1"/>
</dbReference>
<dbReference type="AlphaFoldDB" id="A0AAD6UY70"/>
<keyword evidence="3" id="KW-0479">Metal-binding</keyword>
<comment type="caution">
    <text evidence="6">The sequence shown here is derived from an EMBL/GenBank/DDBJ whole genome shotgun (WGS) entry which is preliminary data.</text>
</comment>
<gene>
    <name evidence="6" type="ORF">GGX14DRAFT_667815</name>
</gene>
<dbReference type="PANTHER" id="PTHR45962:SF1">
    <property type="entry name" value="N-FATTY-ACYL-AMINO ACID SYNTHASE_HYDROLASE PM20D1"/>
    <property type="match status" value="1"/>
</dbReference>
<reference evidence="6" key="1">
    <citation type="submission" date="2023-03" db="EMBL/GenBank/DDBJ databases">
        <title>Massive genome expansion in bonnet fungi (Mycena s.s.) driven by repeated elements and novel gene families across ecological guilds.</title>
        <authorList>
            <consortium name="Lawrence Berkeley National Laboratory"/>
            <person name="Harder C.B."/>
            <person name="Miyauchi S."/>
            <person name="Viragh M."/>
            <person name="Kuo A."/>
            <person name="Thoen E."/>
            <person name="Andreopoulos B."/>
            <person name="Lu D."/>
            <person name="Skrede I."/>
            <person name="Drula E."/>
            <person name="Henrissat B."/>
            <person name="Morin E."/>
            <person name="Kohler A."/>
            <person name="Barry K."/>
            <person name="LaButti K."/>
            <person name="Morin E."/>
            <person name="Salamov A."/>
            <person name="Lipzen A."/>
            <person name="Mereny Z."/>
            <person name="Hegedus B."/>
            <person name="Baldrian P."/>
            <person name="Stursova M."/>
            <person name="Weitz H."/>
            <person name="Taylor A."/>
            <person name="Grigoriev I.V."/>
            <person name="Nagy L.G."/>
            <person name="Martin F."/>
            <person name="Kauserud H."/>
        </authorList>
    </citation>
    <scope>NUCLEOTIDE SEQUENCE</scope>
    <source>
        <strain evidence="6">9144</strain>
    </source>
</reference>
<dbReference type="PANTHER" id="PTHR45962">
    <property type="entry name" value="N-FATTY-ACYL-AMINO ACID SYNTHASE/HYDROLASE PM20D1"/>
    <property type="match status" value="1"/>
</dbReference>
<keyword evidence="5" id="KW-0862">Zinc</keyword>
<comment type="similarity">
    <text evidence="1">Belongs to the peptidase M20A family.</text>
</comment>
<evidence type="ECO:0000256" key="1">
    <source>
        <dbReference type="ARBA" id="ARBA00006247"/>
    </source>
</evidence>